<dbReference type="GO" id="GO:0015666">
    <property type="term" value="F:restriction endodeoxyribonuclease activity"/>
    <property type="evidence" value="ECO:0007669"/>
    <property type="project" value="TreeGrafter"/>
</dbReference>
<sequence length="582" mass="67169">MKDYGEFDSKLISYGKLENVLNSNRTKILRYQQEIWHEGIKEHKIVSAPEIDILNNKVRVQIEKWNEKWNVIEEKKRIENIKKVSLEEAARRTKEAEEKISEIENILIDTLEINHIINWHELKDYSEFKGPNLIKPSEPVLAILPIYPDKNAPEFQPQFNIFTSLFKSFSDHAIMEAEKKYKIVYDEIDIIYKEKEHLNKQLLAQYHQSIEEYEKKSRELKKQKESYRCKQKEFNSNIDKFKGQYLSNETNAVIKYCNMVLDNSVLPDFVNKEYDIGYNTETKILIIDYMLPDIEAFPNIKEVKYIATKNELSEIYFNKNVIEKLFDSTIYKLVLRVLYEEFQADVANALDAISFNGWINYMNKATGIREDACIISLQVKREEYKNIDLKNVDPKACFKNLKGIGSSKLAGITPIKPILIMNKEDKRFVESYNVSNQLDDSTNLAAIPWEDFEHLIRELFENEFSSNGGEVKVTQASRDGGVDAVAFDPDPIRGGKIVIQAKRYTNTVGVSAVRDLYGTVMNEGATKGILVTTADYGSDAYEFIKNKPLTLLNGGNLLHLLEKHGHKAKIDLKEAKILNAAN</sequence>
<dbReference type="KEGG" id="ahb:bsdtb5_05080"/>
<keyword evidence="1" id="KW-0175">Coiled coil</keyword>
<dbReference type="Proteomes" id="UP000595897">
    <property type="component" value="Chromosome"/>
</dbReference>
<reference evidence="3 4" key="1">
    <citation type="submission" date="2020-11" db="EMBL/GenBank/DDBJ databases">
        <title>Draft genome sequencing of a Lachnospiraceae strain isolated from anoxic soil subjected to BSD treatment.</title>
        <authorList>
            <person name="Uek A."/>
            <person name="Tonouchi A."/>
        </authorList>
    </citation>
    <scope>NUCLEOTIDE SEQUENCE [LARGE SCALE GENOMIC DNA]</scope>
    <source>
        <strain evidence="3 4">TB5</strain>
    </source>
</reference>
<gene>
    <name evidence="3" type="ORF">bsdtb5_05080</name>
</gene>
<evidence type="ECO:0000313" key="4">
    <source>
        <dbReference type="Proteomes" id="UP000595897"/>
    </source>
</evidence>
<dbReference type="RefSeq" id="WP_271714500.1">
    <property type="nucleotide sequence ID" value="NZ_AP024169.1"/>
</dbReference>
<dbReference type="GO" id="GO:0009307">
    <property type="term" value="P:DNA restriction-modification system"/>
    <property type="evidence" value="ECO:0007669"/>
    <property type="project" value="InterPro"/>
</dbReference>
<dbReference type="InterPro" id="IPR007560">
    <property type="entry name" value="Restrct_endonuc_IV_Mrr"/>
</dbReference>
<dbReference type="REBASE" id="687125">
    <property type="entry name" value="LbaTB5MrrP"/>
</dbReference>
<name>A0A7R7ICP6_9FIRM</name>
<evidence type="ECO:0000313" key="3">
    <source>
        <dbReference type="EMBL" id="BCN29213.1"/>
    </source>
</evidence>
<dbReference type="Gene3D" id="3.40.1350.10">
    <property type="match status" value="1"/>
</dbReference>
<feature type="domain" description="Restriction endonuclease type IV Mrr" evidence="2">
    <location>
        <begin position="445"/>
        <end position="561"/>
    </location>
</feature>
<organism evidence="3 4">
    <name type="scientific">Anaeromicropila herbilytica</name>
    <dbReference type="NCBI Taxonomy" id="2785025"/>
    <lineage>
        <taxon>Bacteria</taxon>
        <taxon>Bacillati</taxon>
        <taxon>Bacillota</taxon>
        <taxon>Clostridia</taxon>
        <taxon>Lachnospirales</taxon>
        <taxon>Lachnospiraceae</taxon>
        <taxon>Anaeromicropila</taxon>
    </lineage>
</organism>
<proteinExistence type="predicted"/>
<evidence type="ECO:0000256" key="1">
    <source>
        <dbReference type="SAM" id="Coils"/>
    </source>
</evidence>
<dbReference type="InterPro" id="IPR052906">
    <property type="entry name" value="Type_IV_Methyl-Rstrct_Enzyme"/>
</dbReference>
<dbReference type="PANTHER" id="PTHR30015:SF7">
    <property type="entry name" value="TYPE IV METHYL-DIRECTED RESTRICTION ENZYME ECOKMRR"/>
    <property type="match status" value="1"/>
</dbReference>
<feature type="coiled-coil region" evidence="1">
    <location>
        <begin position="199"/>
        <end position="233"/>
    </location>
</feature>
<accession>A0A7R7ICP6</accession>
<dbReference type="SUPFAM" id="SSF52980">
    <property type="entry name" value="Restriction endonuclease-like"/>
    <property type="match status" value="1"/>
</dbReference>
<dbReference type="Pfam" id="PF04471">
    <property type="entry name" value="Mrr_cat"/>
    <property type="match status" value="1"/>
</dbReference>
<keyword evidence="4" id="KW-1185">Reference proteome</keyword>
<evidence type="ECO:0000259" key="2">
    <source>
        <dbReference type="Pfam" id="PF04471"/>
    </source>
</evidence>
<protein>
    <recommendedName>
        <fullName evidence="2">Restriction endonuclease type IV Mrr domain-containing protein</fullName>
    </recommendedName>
</protein>
<dbReference type="GO" id="GO:0003677">
    <property type="term" value="F:DNA binding"/>
    <property type="evidence" value="ECO:0007669"/>
    <property type="project" value="InterPro"/>
</dbReference>
<dbReference type="InterPro" id="IPR011335">
    <property type="entry name" value="Restrct_endonuc-II-like"/>
</dbReference>
<dbReference type="PANTHER" id="PTHR30015">
    <property type="entry name" value="MRR RESTRICTION SYSTEM PROTEIN"/>
    <property type="match status" value="1"/>
</dbReference>
<dbReference type="EMBL" id="AP024169">
    <property type="protein sequence ID" value="BCN29213.1"/>
    <property type="molecule type" value="Genomic_DNA"/>
</dbReference>
<dbReference type="InterPro" id="IPR011856">
    <property type="entry name" value="tRNA_endonuc-like_dom_sf"/>
</dbReference>
<dbReference type="AlphaFoldDB" id="A0A7R7ICP6"/>